<feature type="compositionally biased region" description="Low complexity" evidence="1">
    <location>
        <begin position="1"/>
        <end position="21"/>
    </location>
</feature>
<gene>
    <name evidence="2" type="ORF">Indivirus_3_8</name>
</gene>
<feature type="compositionally biased region" description="Basic residues" evidence="1">
    <location>
        <begin position="33"/>
        <end position="46"/>
    </location>
</feature>
<proteinExistence type="predicted"/>
<dbReference type="EMBL" id="KY684087">
    <property type="protein sequence ID" value="ARF09759.1"/>
    <property type="molecule type" value="Genomic_DNA"/>
</dbReference>
<reference evidence="2" key="1">
    <citation type="journal article" date="2017" name="Science">
        <title>Giant viruses with an expanded complement of translation system components.</title>
        <authorList>
            <person name="Schulz F."/>
            <person name="Yutin N."/>
            <person name="Ivanova N.N."/>
            <person name="Ortega D.R."/>
            <person name="Lee T.K."/>
            <person name="Vierheilig J."/>
            <person name="Daims H."/>
            <person name="Horn M."/>
            <person name="Wagner M."/>
            <person name="Jensen G.J."/>
            <person name="Kyrpides N.C."/>
            <person name="Koonin E.V."/>
            <person name="Woyke T."/>
        </authorList>
    </citation>
    <scope>NUCLEOTIDE SEQUENCE</scope>
    <source>
        <strain evidence="2">ILV1</strain>
    </source>
</reference>
<name>A0A1V0SDH1_9VIRU</name>
<dbReference type="Gene3D" id="3.30.470.30">
    <property type="entry name" value="DNA ligase/mRNA capping enzyme"/>
    <property type="match status" value="1"/>
</dbReference>
<protein>
    <recommendedName>
        <fullName evidence="3">mRNA capping enzyme</fullName>
    </recommendedName>
</protein>
<feature type="region of interest" description="Disordered" evidence="1">
    <location>
        <begin position="1"/>
        <end position="53"/>
    </location>
</feature>
<evidence type="ECO:0000256" key="1">
    <source>
        <dbReference type="SAM" id="MobiDB-lite"/>
    </source>
</evidence>
<sequence length="392" mass="46229">MNNNFKRNNNNSNSNSNFNSNYKRKVNYNPHRFQNKNQHHNNRHQKPNNETVDDGTKKLLINYIYNTIILSNYKYKLIEFDHDLPMLKERTYYVSPNYNGIHSLLIFIKINDKYISAIIDRKTLTYNISQINYDKVKIIPVSIRLDEEVYNGTIIDGVLLYNNVDNMKNFVVNDIYYLRGKEISSDKITNKILNFTTYIETVKQDSNLENLILIVNKLYSLKDIQQLVNVYIPKSKYGKSIKGISFYPEYSGTKLIYLYNNCAQENSQEVVKKIPQQEQQNKIEIRKTNIVTSNESLIAVFKMKKTDIVDVYNLYLGEKFQENGKLLFKYKKVGIAYIPTKECSYFCKDAFSKMECDSLLFKCKYDQEKSRWIPFDLASDRKRSDLITDVPH</sequence>
<organism evidence="2">
    <name type="scientific">Indivirus ILV1</name>
    <dbReference type="NCBI Taxonomy" id="1977633"/>
    <lineage>
        <taxon>Viruses</taxon>
        <taxon>Varidnaviria</taxon>
        <taxon>Bamfordvirae</taxon>
        <taxon>Nucleocytoviricota</taxon>
        <taxon>Megaviricetes</taxon>
        <taxon>Imitervirales</taxon>
        <taxon>Mimiviridae</taxon>
        <taxon>Klosneuvirinae</taxon>
        <taxon>Indivirus</taxon>
    </lineage>
</organism>
<evidence type="ECO:0008006" key="3">
    <source>
        <dbReference type="Google" id="ProtNLM"/>
    </source>
</evidence>
<evidence type="ECO:0000313" key="2">
    <source>
        <dbReference type="EMBL" id="ARF09759.1"/>
    </source>
</evidence>
<accession>A0A1V0SDH1</accession>